<proteinExistence type="predicted"/>
<keyword evidence="1" id="KW-0496">Mitochondrion</keyword>
<reference evidence="1" key="1">
    <citation type="journal article" date="2015" name="Genome Biol. Evol.">
        <title>Organellar Genomes of White Spruce (Picea glauca): Assembly and Annotation.</title>
        <authorList>
            <person name="Jackman S.D."/>
            <person name="Warren R.L."/>
            <person name="Gibb E.A."/>
            <person name="Vandervalk B.P."/>
            <person name="Mohamadi H."/>
            <person name="Chu J."/>
            <person name="Raymond A."/>
            <person name="Pleasance S."/>
            <person name="Coope R."/>
            <person name="Wildung M.R."/>
            <person name="Ritland C.E."/>
            <person name="Bousquet J."/>
            <person name="Jones S.J."/>
            <person name="Bohlmann J."/>
            <person name="Birol I."/>
        </authorList>
    </citation>
    <scope>NUCLEOTIDE SEQUENCE [LARGE SCALE GENOMIC DNA]</scope>
    <source>
        <tissue evidence="1">Flushing bud</tissue>
    </source>
</reference>
<dbReference type="AlphaFoldDB" id="A0A101LXD7"/>
<accession>A0A101LXD7</accession>
<comment type="caution">
    <text evidence="1">The sequence shown here is derived from an EMBL/GenBank/DDBJ whole genome shotgun (WGS) entry which is preliminary data.</text>
</comment>
<name>A0A101LXD7_PICGL</name>
<organism evidence="1">
    <name type="scientific">Picea glauca</name>
    <name type="common">White spruce</name>
    <name type="synonym">Pinus glauca</name>
    <dbReference type="NCBI Taxonomy" id="3330"/>
    <lineage>
        <taxon>Eukaryota</taxon>
        <taxon>Viridiplantae</taxon>
        <taxon>Streptophyta</taxon>
        <taxon>Embryophyta</taxon>
        <taxon>Tracheophyta</taxon>
        <taxon>Spermatophyta</taxon>
        <taxon>Pinopsida</taxon>
        <taxon>Pinidae</taxon>
        <taxon>Conifers I</taxon>
        <taxon>Pinales</taxon>
        <taxon>Pinaceae</taxon>
        <taxon>Picea</taxon>
    </lineage>
</organism>
<geneLocation type="mitochondrion" evidence="1"/>
<evidence type="ECO:0000313" key="1">
    <source>
        <dbReference type="EMBL" id="KUM47104.1"/>
    </source>
</evidence>
<dbReference type="EMBL" id="LKAM01000008">
    <property type="protein sequence ID" value="KUM47104.1"/>
    <property type="molecule type" value="Genomic_DNA"/>
</dbReference>
<protein>
    <submittedName>
        <fullName evidence="1">Uncharacterized protein</fullName>
    </submittedName>
</protein>
<gene>
    <name evidence="1" type="ORF">ABT39_MTgene6110</name>
</gene>
<sequence length="77" mass="8558">MALDSGLVLGKRKQGNPDLERMLGLKPIALLLLAWDLNFQWMDPDLGQLNLGLVDLHTDHSLLIGKLSTLVRDPTLE</sequence>